<dbReference type="GO" id="GO:0005886">
    <property type="term" value="C:plasma membrane"/>
    <property type="evidence" value="ECO:0007669"/>
    <property type="project" value="UniProtKB-SubCell"/>
</dbReference>
<dbReference type="PANTHER" id="PTHR43166">
    <property type="entry name" value="AMINO ACID IMPORT ATP-BINDING PROTEIN"/>
    <property type="match status" value="1"/>
</dbReference>
<organism evidence="10 11">
    <name type="scientific">Conexibacter arvalis</name>
    <dbReference type="NCBI Taxonomy" id="912552"/>
    <lineage>
        <taxon>Bacteria</taxon>
        <taxon>Bacillati</taxon>
        <taxon>Actinomycetota</taxon>
        <taxon>Thermoleophilia</taxon>
        <taxon>Solirubrobacterales</taxon>
        <taxon>Conexibacteraceae</taxon>
        <taxon>Conexibacter</taxon>
    </lineage>
</organism>
<dbReference type="Gene3D" id="3.40.50.300">
    <property type="entry name" value="P-loop containing nucleotide triphosphate hydrolases"/>
    <property type="match status" value="1"/>
</dbReference>
<keyword evidence="4" id="KW-1003">Cell membrane</keyword>
<keyword evidence="5" id="KW-0547">Nucleotide-binding</keyword>
<dbReference type="Proteomes" id="UP000585272">
    <property type="component" value="Unassembled WGS sequence"/>
</dbReference>
<dbReference type="AlphaFoldDB" id="A0A840IAF9"/>
<feature type="domain" description="ABC transporter" evidence="9">
    <location>
        <begin position="9"/>
        <end position="256"/>
    </location>
</feature>
<proteinExistence type="inferred from homology"/>
<evidence type="ECO:0000259" key="9">
    <source>
        <dbReference type="PROSITE" id="PS50893"/>
    </source>
</evidence>
<dbReference type="GO" id="GO:0005524">
    <property type="term" value="F:ATP binding"/>
    <property type="evidence" value="ECO:0007669"/>
    <property type="project" value="UniProtKB-KW"/>
</dbReference>
<keyword evidence="8" id="KW-0472">Membrane</keyword>
<evidence type="ECO:0000313" key="11">
    <source>
        <dbReference type="Proteomes" id="UP000585272"/>
    </source>
</evidence>
<evidence type="ECO:0000256" key="4">
    <source>
        <dbReference type="ARBA" id="ARBA00022475"/>
    </source>
</evidence>
<gene>
    <name evidence="10" type="ORF">BDZ31_000918</name>
</gene>
<comment type="caution">
    <text evidence="10">The sequence shown here is derived from an EMBL/GenBank/DDBJ whole genome shotgun (WGS) entry which is preliminary data.</text>
</comment>
<evidence type="ECO:0000256" key="1">
    <source>
        <dbReference type="ARBA" id="ARBA00004202"/>
    </source>
</evidence>
<sequence length="261" mass="28596">MSASTSSLLELRQVTKQFGETTVLHPTDLQVERGEVVCVIGPSGSGKSTLLRCVNFIAPPTTGTIVFDGEEYRPPKDHRWIPALGIPEEQRLTRLRTQVGMVFQQFNVFPHLTVRENVALGLRKTCGLGKKAADARAVEELGKVGMAEKAAAYPEQLSGGQKQRVAIARALALEPKLMLFDEATSALDPELVGGVLQIMRDLAAGGMTMMVVTHEMRFAMDVADRVIFMDRGGIVEQGTPEQFKSPQHERTRAFLKSINHG</sequence>
<dbReference type="InterPro" id="IPR030679">
    <property type="entry name" value="ABC_ATPase_HisP-typ"/>
</dbReference>
<dbReference type="InterPro" id="IPR027417">
    <property type="entry name" value="P-loop_NTPase"/>
</dbReference>
<evidence type="ECO:0000256" key="2">
    <source>
        <dbReference type="ARBA" id="ARBA00005417"/>
    </source>
</evidence>
<dbReference type="PIRSF" id="PIRSF039085">
    <property type="entry name" value="ABC_ATPase_HisP"/>
    <property type="match status" value="1"/>
</dbReference>
<comment type="similarity">
    <text evidence="2">Belongs to the ABC transporter superfamily.</text>
</comment>
<reference evidence="10 11" key="1">
    <citation type="submission" date="2020-08" db="EMBL/GenBank/DDBJ databases">
        <title>Genomic Encyclopedia of Archaeal and Bacterial Type Strains, Phase II (KMG-II): from individual species to whole genera.</title>
        <authorList>
            <person name="Goeker M."/>
        </authorList>
    </citation>
    <scope>NUCLEOTIDE SEQUENCE [LARGE SCALE GENOMIC DNA]</scope>
    <source>
        <strain evidence="10 11">DSM 23288</strain>
    </source>
</reference>
<dbReference type="InterPro" id="IPR003439">
    <property type="entry name" value="ABC_transporter-like_ATP-bd"/>
</dbReference>
<evidence type="ECO:0000256" key="5">
    <source>
        <dbReference type="ARBA" id="ARBA00022741"/>
    </source>
</evidence>
<evidence type="ECO:0000256" key="6">
    <source>
        <dbReference type="ARBA" id="ARBA00022840"/>
    </source>
</evidence>
<keyword evidence="7" id="KW-0029">Amino-acid transport</keyword>
<dbReference type="PROSITE" id="PS00211">
    <property type="entry name" value="ABC_TRANSPORTER_1"/>
    <property type="match status" value="1"/>
</dbReference>
<keyword evidence="6" id="KW-0067">ATP-binding</keyword>
<dbReference type="Pfam" id="PF00005">
    <property type="entry name" value="ABC_tran"/>
    <property type="match status" value="1"/>
</dbReference>
<dbReference type="SMART" id="SM00382">
    <property type="entry name" value="AAA"/>
    <property type="match status" value="1"/>
</dbReference>
<dbReference type="GO" id="GO:0015424">
    <property type="term" value="F:ABC-type amino acid transporter activity"/>
    <property type="evidence" value="ECO:0007669"/>
    <property type="project" value="InterPro"/>
</dbReference>
<dbReference type="RefSeq" id="WP_343075519.1">
    <property type="nucleotide sequence ID" value="NZ_JACHNU010000001.1"/>
</dbReference>
<dbReference type="PANTHER" id="PTHR43166:SF9">
    <property type="entry name" value="GLUTAMATE_ASPARTATE IMPORT ATP-BINDING PROTEIN GLTL"/>
    <property type="match status" value="1"/>
</dbReference>
<dbReference type="CDD" id="cd03262">
    <property type="entry name" value="ABC_HisP_GlnQ"/>
    <property type="match status" value="1"/>
</dbReference>
<evidence type="ECO:0000313" key="10">
    <source>
        <dbReference type="EMBL" id="MBB4661345.1"/>
    </source>
</evidence>
<dbReference type="InterPro" id="IPR050086">
    <property type="entry name" value="MetN_ABC_transporter-like"/>
</dbReference>
<dbReference type="PROSITE" id="PS50893">
    <property type="entry name" value="ABC_TRANSPORTER_2"/>
    <property type="match status" value="1"/>
</dbReference>
<evidence type="ECO:0000256" key="7">
    <source>
        <dbReference type="ARBA" id="ARBA00022970"/>
    </source>
</evidence>
<evidence type="ECO:0000256" key="3">
    <source>
        <dbReference type="ARBA" id="ARBA00022448"/>
    </source>
</evidence>
<protein>
    <submittedName>
        <fullName evidence="10">ABC-type polar amino acid transport system ATPase subunit</fullName>
    </submittedName>
</protein>
<dbReference type="InterPro" id="IPR017871">
    <property type="entry name" value="ABC_transporter-like_CS"/>
</dbReference>
<dbReference type="EMBL" id="JACHNU010000001">
    <property type="protein sequence ID" value="MBB4661345.1"/>
    <property type="molecule type" value="Genomic_DNA"/>
</dbReference>
<dbReference type="GO" id="GO:0016887">
    <property type="term" value="F:ATP hydrolysis activity"/>
    <property type="evidence" value="ECO:0007669"/>
    <property type="project" value="InterPro"/>
</dbReference>
<accession>A0A840IAF9</accession>
<dbReference type="InterPro" id="IPR003593">
    <property type="entry name" value="AAA+_ATPase"/>
</dbReference>
<keyword evidence="11" id="KW-1185">Reference proteome</keyword>
<name>A0A840IAF9_9ACTN</name>
<evidence type="ECO:0000256" key="8">
    <source>
        <dbReference type="ARBA" id="ARBA00023136"/>
    </source>
</evidence>
<comment type="subcellular location">
    <subcellularLocation>
        <location evidence="1">Cell membrane</location>
        <topology evidence="1">Peripheral membrane protein</topology>
    </subcellularLocation>
</comment>
<dbReference type="SUPFAM" id="SSF52540">
    <property type="entry name" value="P-loop containing nucleoside triphosphate hydrolases"/>
    <property type="match status" value="1"/>
</dbReference>
<keyword evidence="3" id="KW-0813">Transport</keyword>